<protein>
    <submittedName>
        <fullName evidence="2">Phospholipase D/Transphosphatidylase</fullName>
    </submittedName>
</protein>
<organism evidence="2">
    <name type="scientific">Propionibacterium freudenreichii subsp. freudenreichii</name>
    <dbReference type="NCBI Taxonomy" id="66712"/>
    <lineage>
        <taxon>Bacteria</taxon>
        <taxon>Bacillati</taxon>
        <taxon>Actinomycetota</taxon>
        <taxon>Actinomycetes</taxon>
        <taxon>Propionibacteriales</taxon>
        <taxon>Propionibacteriaceae</taxon>
        <taxon>Propionibacterium</taxon>
    </lineage>
</organism>
<dbReference type="Pfam" id="PF13091">
    <property type="entry name" value="PLDc_2"/>
    <property type="match status" value="2"/>
</dbReference>
<dbReference type="GeneID" id="61222621"/>
<reference evidence="2" key="1">
    <citation type="submission" date="2014-08" db="EMBL/GenBank/DDBJ databases">
        <authorList>
            <person name="Falentin Helene"/>
        </authorList>
    </citation>
    <scope>NUCLEOTIDE SEQUENCE</scope>
</reference>
<dbReference type="AlphaFoldDB" id="A0A068VPQ0"/>
<dbReference type="GO" id="GO:0032049">
    <property type="term" value="P:cardiolipin biosynthetic process"/>
    <property type="evidence" value="ECO:0007669"/>
    <property type="project" value="UniProtKB-ARBA"/>
</dbReference>
<name>A0A068VPQ0_PROFF</name>
<gene>
    <name evidence="2" type="ORF">PFCIRM138_11180</name>
</gene>
<dbReference type="RefSeq" id="WP_013160596.1">
    <property type="nucleotide sequence ID" value="NZ_CP010341.1"/>
</dbReference>
<dbReference type="PATRIC" id="fig|66712.6.peg.665"/>
<dbReference type="CDD" id="cd09110">
    <property type="entry name" value="PLDc_CLS_1"/>
    <property type="match status" value="1"/>
</dbReference>
<feature type="domain" description="PLD phosphodiesterase" evidence="1">
    <location>
        <begin position="330"/>
        <end position="357"/>
    </location>
</feature>
<evidence type="ECO:0000259" key="1">
    <source>
        <dbReference type="PROSITE" id="PS50035"/>
    </source>
</evidence>
<dbReference type="PANTHER" id="PTHR21248:SF22">
    <property type="entry name" value="PHOSPHOLIPASE D"/>
    <property type="match status" value="1"/>
</dbReference>
<dbReference type="EMBL" id="LM676427">
    <property type="protein sequence ID" value="CEP26970.1"/>
    <property type="molecule type" value="Genomic_DNA"/>
</dbReference>
<sequence>MRLPPATGRVVRNALLGILGAQLGAAGVLVAADNVRKHRAGPARFPRSAVTQARADDDLVSVYSYGEDLYNDMLTAIRRAKHTIFFETFIWKNDPIGQDFKQALIEAANRGVAVYIVYDQFANMVVRPSFFRFPDNIHVKRHPLVQSVAFWNLRNSGRDHRKILVVDSRVAFMGGYNIGSRYARTWRDTHARFEGPSVADFENAFVDYWNLRPVHLLSSQRSSMPELPDTSQRRWDGSVRLSRNTPRWAVFPIRNMYLEAIDKAQRNIWLTSAYLIPDDDLRTALARAAQRGVDVRIIVPAQSNHVIADWLSRGYYTGLLRDGIRLFLFHNAMVHAKTATIDGHWSTIGTANIDRLSLAGNYEVNAEITSPQVATALERIFLTDQSNCTEMDLARWERRSIVAKGTEWLLAPWRPLF</sequence>
<dbReference type="CDD" id="cd09159">
    <property type="entry name" value="PLDc_ybhO_like_2"/>
    <property type="match status" value="1"/>
</dbReference>
<dbReference type="InterPro" id="IPR001736">
    <property type="entry name" value="PLipase_D/transphosphatidylase"/>
</dbReference>
<dbReference type="PANTHER" id="PTHR21248">
    <property type="entry name" value="CARDIOLIPIN SYNTHASE"/>
    <property type="match status" value="1"/>
</dbReference>
<proteinExistence type="predicted"/>
<dbReference type="KEGG" id="pfre:RM25_0641"/>
<dbReference type="PROSITE" id="PS50035">
    <property type="entry name" value="PLD"/>
    <property type="match status" value="2"/>
</dbReference>
<accession>A0A068VPQ0</accession>
<evidence type="ECO:0000313" key="2">
    <source>
        <dbReference type="EMBL" id="CEP26970.1"/>
    </source>
</evidence>
<dbReference type="SUPFAM" id="SSF56024">
    <property type="entry name" value="Phospholipase D/nuclease"/>
    <property type="match status" value="2"/>
</dbReference>
<feature type="domain" description="PLD phosphodiesterase" evidence="1">
    <location>
        <begin position="155"/>
        <end position="182"/>
    </location>
</feature>
<dbReference type="Gene3D" id="3.30.870.10">
    <property type="entry name" value="Endonuclease Chain A"/>
    <property type="match status" value="2"/>
</dbReference>
<dbReference type="SMART" id="SM00155">
    <property type="entry name" value="PLDc"/>
    <property type="match status" value="2"/>
</dbReference>
<dbReference type="GO" id="GO:0030572">
    <property type="term" value="F:phosphatidyltransferase activity"/>
    <property type="evidence" value="ECO:0007669"/>
    <property type="project" value="UniProtKB-ARBA"/>
</dbReference>
<dbReference type="InterPro" id="IPR025202">
    <property type="entry name" value="PLD-like_dom"/>
</dbReference>